<dbReference type="Gene3D" id="3.40.1110.10">
    <property type="entry name" value="Calcium-transporting ATPase, cytoplasmic domain N"/>
    <property type="match status" value="1"/>
</dbReference>
<dbReference type="PANTHER" id="PTHR24093">
    <property type="entry name" value="CATION TRANSPORTING ATPASE"/>
    <property type="match status" value="1"/>
</dbReference>
<evidence type="ECO:0000313" key="3">
    <source>
        <dbReference type="EMBL" id="KAG9439807.1"/>
    </source>
</evidence>
<evidence type="ECO:0000256" key="2">
    <source>
        <dbReference type="SAM" id="MobiDB-lite"/>
    </source>
</evidence>
<evidence type="ECO:0000256" key="1">
    <source>
        <dbReference type="ARBA" id="ARBA00022842"/>
    </source>
</evidence>
<dbReference type="GO" id="GO:0005388">
    <property type="term" value="F:P-type calcium transporter activity"/>
    <property type="evidence" value="ECO:0007669"/>
    <property type="project" value="TreeGrafter"/>
</dbReference>
<feature type="region of interest" description="Disordered" evidence="2">
    <location>
        <begin position="1"/>
        <end position="30"/>
    </location>
</feature>
<dbReference type="Pfam" id="PF13246">
    <property type="entry name" value="Cation_ATPase"/>
    <property type="match status" value="1"/>
</dbReference>
<dbReference type="AlphaFoldDB" id="A0AAV7DT74"/>
<protein>
    <submittedName>
        <fullName evidence="3">Uncharacterized protein</fullName>
    </submittedName>
</protein>
<evidence type="ECO:0000313" key="4">
    <source>
        <dbReference type="Proteomes" id="UP000825729"/>
    </source>
</evidence>
<dbReference type="Proteomes" id="UP000825729">
    <property type="component" value="Unassembled WGS sequence"/>
</dbReference>
<keyword evidence="1" id="KW-0460">Magnesium</keyword>
<gene>
    <name evidence="3" type="ORF">H6P81_019972</name>
</gene>
<proteinExistence type="predicted"/>
<organism evidence="3 4">
    <name type="scientific">Aristolochia fimbriata</name>
    <name type="common">White veined hardy Dutchman's pipe vine</name>
    <dbReference type="NCBI Taxonomy" id="158543"/>
    <lineage>
        <taxon>Eukaryota</taxon>
        <taxon>Viridiplantae</taxon>
        <taxon>Streptophyta</taxon>
        <taxon>Embryophyta</taxon>
        <taxon>Tracheophyta</taxon>
        <taxon>Spermatophyta</taxon>
        <taxon>Magnoliopsida</taxon>
        <taxon>Magnoliidae</taxon>
        <taxon>Piperales</taxon>
        <taxon>Aristolochiaceae</taxon>
        <taxon>Aristolochia</taxon>
    </lineage>
</organism>
<sequence length="278" mass="30291">MGSMVEGHHMKKLKHHGGVEDESSLTGESEHVVVRKENSFILAENPMGQIDGTQGGDDETPLQGLTLVATLNLTFAMKKMMNDKALVRHLAACETMGSSTNICIDKTGTSTTNHMTVVKAFFYGTTQAIGNAKDAHSLCSQMLGFAVKILLQSIFNNTRGEVVINQDIKCKILGTPTESVLLEFGVTLYGDILVVPQESKLVKVKRFNSLKKRMWVVLELLEAGLITHCKGASEIVLVAYDKVLDWLSNAVPSNTTTCSKQFASKAFCTLSCVYGDLK</sequence>
<dbReference type="Gene3D" id="1.20.1110.10">
    <property type="entry name" value="Calcium-transporting ATPase, transmembrane domain"/>
    <property type="match status" value="1"/>
</dbReference>
<dbReference type="GO" id="GO:0005886">
    <property type="term" value="C:plasma membrane"/>
    <property type="evidence" value="ECO:0007669"/>
    <property type="project" value="TreeGrafter"/>
</dbReference>
<dbReference type="GO" id="GO:0000166">
    <property type="term" value="F:nucleotide binding"/>
    <property type="evidence" value="ECO:0007669"/>
    <property type="project" value="InterPro"/>
</dbReference>
<dbReference type="SUPFAM" id="SSF81660">
    <property type="entry name" value="Metal cation-transporting ATPase, ATP-binding domain N"/>
    <property type="match status" value="1"/>
</dbReference>
<keyword evidence="4" id="KW-1185">Reference proteome</keyword>
<dbReference type="PANTHER" id="PTHR24093:SF474">
    <property type="entry name" value="CALCIUM-TRANSPORTING ATPASE 2, PLASMA MEMBRANE-TYPE"/>
    <property type="match status" value="1"/>
</dbReference>
<accession>A0AAV7DT74</accession>
<dbReference type="EMBL" id="JAINDJ010000008">
    <property type="protein sequence ID" value="KAG9439807.1"/>
    <property type="molecule type" value="Genomic_DNA"/>
</dbReference>
<dbReference type="InterPro" id="IPR023299">
    <property type="entry name" value="ATPase_P-typ_cyto_dom_N"/>
</dbReference>
<reference evidence="3 4" key="1">
    <citation type="submission" date="2021-07" db="EMBL/GenBank/DDBJ databases">
        <title>The Aristolochia fimbriata genome: insights into angiosperm evolution, floral development and chemical biosynthesis.</title>
        <authorList>
            <person name="Jiao Y."/>
        </authorList>
    </citation>
    <scope>NUCLEOTIDE SEQUENCE [LARGE SCALE GENOMIC DNA]</scope>
    <source>
        <strain evidence="3">IBCAS-2021</strain>
        <tissue evidence="3">Leaf</tissue>
    </source>
</reference>
<comment type="caution">
    <text evidence="3">The sequence shown here is derived from an EMBL/GenBank/DDBJ whole genome shotgun (WGS) entry which is preliminary data.</text>
</comment>
<name>A0AAV7DT74_ARIFI</name>